<dbReference type="OrthoDB" id="2256418at2759"/>
<dbReference type="EMBL" id="LUGH01000098">
    <property type="protein sequence ID" value="OBZ89380.1"/>
    <property type="molecule type" value="Genomic_DNA"/>
</dbReference>
<keyword evidence="3" id="KW-1185">Reference proteome</keyword>
<organism evidence="2 3">
    <name type="scientific">Choanephora cucurbitarum</name>
    <dbReference type="NCBI Taxonomy" id="101091"/>
    <lineage>
        <taxon>Eukaryota</taxon>
        <taxon>Fungi</taxon>
        <taxon>Fungi incertae sedis</taxon>
        <taxon>Mucoromycota</taxon>
        <taxon>Mucoromycotina</taxon>
        <taxon>Mucoromycetes</taxon>
        <taxon>Mucorales</taxon>
        <taxon>Mucorineae</taxon>
        <taxon>Choanephoraceae</taxon>
        <taxon>Choanephoroideae</taxon>
        <taxon>Choanephora</taxon>
    </lineage>
</organism>
<sequence>MSSINDSDCLQAYFEQQNDTEAASIVAAVMALLPSHIHTDETEAELEAETEDIDTQEDAEQDQLMEYIDELNLHVAALETDLLTKESEIAALKEVASKWRSRALEIESNYHQLDIQSRRKLKSMQKRHEQSLEEKDNMIVYLKNKVDYLIATQQQYQDSVESEIYDGESDTDEQEWSSLTDNYQKELQPGAILDSIQDTMRAIEQELNFHALQSTAYNEPQPNLQDHTGPVDFGLSSSTIVDCSMTEKANKKKSFMHRMIKRGFSNNVPAANDVLVPETLLKKNKADAKAAEAAAAKKAELRKASTEQTMKIRVIEENS</sequence>
<keyword evidence="1" id="KW-0175">Coiled coil</keyword>
<dbReference type="AlphaFoldDB" id="A0A1C7NK64"/>
<reference evidence="2 3" key="1">
    <citation type="submission" date="2016-03" db="EMBL/GenBank/DDBJ databases">
        <title>Choanephora cucurbitarum.</title>
        <authorList>
            <person name="Min B."/>
            <person name="Park H."/>
            <person name="Park J.-H."/>
            <person name="Shin H.-D."/>
            <person name="Choi I.-G."/>
        </authorList>
    </citation>
    <scope>NUCLEOTIDE SEQUENCE [LARGE SCALE GENOMIC DNA]</scope>
    <source>
        <strain evidence="2 3">KUS-F28377</strain>
    </source>
</reference>
<proteinExistence type="predicted"/>
<evidence type="ECO:0000313" key="2">
    <source>
        <dbReference type="EMBL" id="OBZ89380.1"/>
    </source>
</evidence>
<gene>
    <name evidence="2" type="ORF">A0J61_02577</name>
</gene>
<feature type="coiled-coil region" evidence="1">
    <location>
        <begin position="39"/>
        <end position="95"/>
    </location>
</feature>
<accession>A0A1C7NK64</accession>
<evidence type="ECO:0000313" key="3">
    <source>
        <dbReference type="Proteomes" id="UP000093000"/>
    </source>
</evidence>
<evidence type="ECO:0000256" key="1">
    <source>
        <dbReference type="SAM" id="Coils"/>
    </source>
</evidence>
<dbReference type="InParanoid" id="A0A1C7NK64"/>
<name>A0A1C7NK64_9FUNG</name>
<protein>
    <submittedName>
        <fullName evidence="2">Uncharacterized protein</fullName>
    </submittedName>
</protein>
<dbReference type="Proteomes" id="UP000093000">
    <property type="component" value="Unassembled WGS sequence"/>
</dbReference>
<comment type="caution">
    <text evidence="2">The sequence shown here is derived from an EMBL/GenBank/DDBJ whole genome shotgun (WGS) entry which is preliminary data.</text>
</comment>